<reference evidence="1 2" key="1">
    <citation type="submission" date="2015-11" db="EMBL/GenBank/DDBJ databases">
        <title>Exploring the genomic traits of fungus-feeding bacterial genus Collimonas.</title>
        <authorList>
            <person name="Song C."/>
            <person name="Schmidt R."/>
            <person name="de Jager V."/>
            <person name="Krzyzanowska D."/>
            <person name="Jongedijk E."/>
            <person name="Cankar K."/>
            <person name="Beekwilder J."/>
            <person name="van Veen A."/>
            <person name="de Boer W."/>
            <person name="van Veen J.A."/>
            <person name="Garbeva P."/>
        </authorList>
    </citation>
    <scope>NUCLEOTIDE SEQUENCE [LARGE SCALE GENOMIC DNA]</scope>
    <source>
        <strain evidence="1 2">Ter6</strain>
    </source>
</reference>
<dbReference type="EMBL" id="CP013232">
    <property type="protein sequence ID" value="AMO92867.1"/>
    <property type="molecule type" value="Genomic_DNA"/>
</dbReference>
<proteinExistence type="predicted"/>
<sequence>MQTRCFRWQAIQVQFLFGNNWIAQRARTASSGLVDWKASNKKDAFYFTGLSI</sequence>
<organism evidence="1">
    <name type="scientific">Collimonas fungivorans</name>
    <dbReference type="NCBI Taxonomy" id="158899"/>
    <lineage>
        <taxon>Bacteria</taxon>
        <taxon>Pseudomonadati</taxon>
        <taxon>Pseudomonadota</taxon>
        <taxon>Betaproteobacteria</taxon>
        <taxon>Burkholderiales</taxon>
        <taxon>Oxalobacteraceae</taxon>
        <taxon>Collimonas</taxon>
    </lineage>
</organism>
<gene>
    <name evidence="1" type="ORF">CFter6_0136</name>
</gene>
<accession>A0A127P554</accession>
<protein>
    <submittedName>
        <fullName evidence="1">Uncharacterized protein</fullName>
    </submittedName>
</protein>
<dbReference type="AlphaFoldDB" id="A0A127P554"/>
<dbReference type="PATRIC" id="fig|158899.10.peg.135"/>
<name>A0A127P554_9BURK</name>
<evidence type="ECO:0000313" key="1">
    <source>
        <dbReference type="EMBL" id="AMO92867.1"/>
    </source>
</evidence>
<dbReference type="Proteomes" id="UP000072421">
    <property type="component" value="Chromosome"/>
</dbReference>
<evidence type="ECO:0000313" key="2">
    <source>
        <dbReference type="Proteomes" id="UP000072421"/>
    </source>
</evidence>